<evidence type="ECO:0000256" key="1">
    <source>
        <dbReference type="SAM" id="MobiDB-lite"/>
    </source>
</evidence>
<dbReference type="Proteomes" id="UP000317243">
    <property type="component" value="Unassembled WGS sequence"/>
</dbReference>
<evidence type="ECO:0000313" key="2">
    <source>
        <dbReference type="EMBL" id="TWT49798.1"/>
    </source>
</evidence>
<accession>A0A5C5WG96</accession>
<organism evidence="2 3">
    <name type="scientific">Thalassoglobus neptunius</name>
    <dbReference type="NCBI Taxonomy" id="1938619"/>
    <lineage>
        <taxon>Bacteria</taxon>
        <taxon>Pseudomonadati</taxon>
        <taxon>Planctomycetota</taxon>
        <taxon>Planctomycetia</taxon>
        <taxon>Planctomycetales</taxon>
        <taxon>Planctomycetaceae</taxon>
        <taxon>Thalassoglobus</taxon>
    </lineage>
</organism>
<feature type="region of interest" description="Disordered" evidence="1">
    <location>
        <begin position="1"/>
        <end position="20"/>
    </location>
</feature>
<proteinExistence type="predicted"/>
<dbReference type="AlphaFoldDB" id="A0A5C5WG96"/>
<reference evidence="2 3" key="1">
    <citation type="submission" date="2019-02" db="EMBL/GenBank/DDBJ databases">
        <title>Deep-cultivation of Planctomycetes and their phenomic and genomic characterization uncovers novel biology.</title>
        <authorList>
            <person name="Wiegand S."/>
            <person name="Jogler M."/>
            <person name="Boedeker C."/>
            <person name="Pinto D."/>
            <person name="Vollmers J."/>
            <person name="Rivas-Marin E."/>
            <person name="Kohn T."/>
            <person name="Peeters S.H."/>
            <person name="Heuer A."/>
            <person name="Rast P."/>
            <person name="Oberbeckmann S."/>
            <person name="Bunk B."/>
            <person name="Jeske O."/>
            <person name="Meyerdierks A."/>
            <person name="Storesund J.E."/>
            <person name="Kallscheuer N."/>
            <person name="Luecker S."/>
            <person name="Lage O.M."/>
            <person name="Pohl T."/>
            <person name="Merkel B.J."/>
            <person name="Hornburger P."/>
            <person name="Mueller R.-W."/>
            <person name="Bruemmer F."/>
            <person name="Labrenz M."/>
            <person name="Spormann A.M."/>
            <person name="Op Den Camp H."/>
            <person name="Overmann J."/>
            <person name="Amann R."/>
            <person name="Jetten M.S.M."/>
            <person name="Mascher T."/>
            <person name="Medema M.H."/>
            <person name="Devos D.P."/>
            <person name="Kaster A.-K."/>
            <person name="Ovreas L."/>
            <person name="Rohde M."/>
            <person name="Galperin M.Y."/>
            <person name="Jogler C."/>
        </authorList>
    </citation>
    <scope>NUCLEOTIDE SEQUENCE [LARGE SCALE GENOMIC DNA]</scope>
    <source>
        <strain evidence="2 3">KOR42</strain>
    </source>
</reference>
<dbReference type="EMBL" id="SIHI01000018">
    <property type="protein sequence ID" value="TWT49798.1"/>
    <property type="molecule type" value="Genomic_DNA"/>
</dbReference>
<name>A0A5C5WG96_9PLAN</name>
<evidence type="ECO:0000313" key="3">
    <source>
        <dbReference type="Proteomes" id="UP000317243"/>
    </source>
</evidence>
<sequence length="44" mass="4910">MSTADPHQTDRASDGKLLSDLNSLNEIDIEQHRDPVSGTDCYYT</sequence>
<protein>
    <submittedName>
        <fullName evidence="2">Uncharacterized protein</fullName>
    </submittedName>
</protein>
<comment type="caution">
    <text evidence="2">The sequence shown here is derived from an EMBL/GenBank/DDBJ whole genome shotgun (WGS) entry which is preliminary data.</text>
</comment>
<keyword evidence="3" id="KW-1185">Reference proteome</keyword>
<gene>
    <name evidence="2" type="ORF">KOR42_38700</name>
</gene>